<dbReference type="GO" id="GO:0016301">
    <property type="term" value="F:kinase activity"/>
    <property type="evidence" value="ECO:0007669"/>
    <property type="project" value="UniProtKB-KW"/>
</dbReference>
<dbReference type="Gene3D" id="3.40.50.10330">
    <property type="entry name" value="Probable inorganic polyphosphate/atp-NAD kinase, domain 1"/>
    <property type="match status" value="1"/>
</dbReference>
<evidence type="ECO:0000256" key="1">
    <source>
        <dbReference type="ARBA" id="ARBA00001946"/>
    </source>
</evidence>
<feature type="transmembrane region" description="Helical" evidence="10">
    <location>
        <begin position="6"/>
        <end position="27"/>
    </location>
</feature>
<dbReference type="PANTHER" id="PTHR12358">
    <property type="entry name" value="SPHINGOSINE KINASE"/>
    <property type="match status" value="1"/>
</dbReference>
<dbReference type="PROSITE" id="PS50146">
    <property type="entry name" value="DAGK"/>
    <property type="match status" value="1"/>
</dbReference>
<reference evidence="12 13" key="1">
    <citation type="submission" date="2020-08" db="EMBL/GenBank/DDBJ databases">
        <title>Sequencing the genomes of 1000 actinobacteria strains.</title>
        <authorList>
            <person name="Klenk H.-P."/>
        </authorList>
    </citation>
    <scope>NUCLEOTIDE SEQUENCE [LARGE SCALE GENOMIC DNA]</scope>
    <source>
        <strain evidence="12 13">DSM 17945</strain>
    </source>
</reference>
<dbReference type="GO" id="GO:0008654">
    <property type="term" value="P:phospholipid biosynthetic process"/>
    <property type="evidence" value="ECO:0007669"/>
    <property type="project" value="UniProtKB-KW"/>
</dbReference>
<dbReference type="InterPro" id="IPR001206">
    <property type="entry name" value="Diacylglycerol_kinase_cat_dom"/>
</dbReference>
<evidence type="ECO:0000256" key="9">
    <source>
        <dbReference type="SAM" id="MobiDB-lite"/>
    </source>
</evidence>
<evidence type="ECO:0000256" key="6">
    <source>
        <dbReference type="ARBA" id="ARBA00022840"/>
    </source>
</evidence>
<comment type="caution">
    <text evidence="12">The sequence shown here is derived from an EMBL/GenBank/DDBJ whole genome shotgun (WGS) entry which is preliminary data.</text>
</comment>
<comment type="cofactor">
    <cofactor evidence="1">
        <name>Mg(2+)</name>
        <dbReference type="ChEBI" id="CHEBI:18420"/>
    </cofactor>
</comment>
<keyword evidence="6" id="KW-0067">ATP-binding</keyword>
<evidence type="ECO:0000259" key="11">
    <source>
        <dbReference type="PROSITE" id="PS50146"/>
    </source>
</evidence>
<dbReference type="Proteomes" id="UP000567246">
    <property type="component" value="Unassembled WGS sequence"/>
</dbReference>
<keyword evidence="10" id="KW-1133">Transmembrane helix</keyword>
<name>A0A7W9JKB4_9MICC</name>
<comment type="similarity">
    <text evidence="2">Belongs to the diacylglycerol/lipid kinase family.</text>
</comment>
<evidence type="ECO:0000256" key="10">
    <source>
        <dbReference type="SAM" id="Phobius"/>
    </source>
</evidence>
<dbReference type="EMBL" id="JACHMW010000001">
    <property type="protein sequence ID" value="MBB5849308.1"/>
    <property type="molecule type" value="Genomic_DNA"/>
</dbReference>
<keyword evidence="7" id="KW-0443">Lipid metabolism</keyword>
<keyword evidence="13" id="KW-1185">Reference proteome</keyword>
<evidence type="ECO:0000313" key="13">
    <source>
        <dbReference type="Proteomes" id="UP000567246"/>
    </source>
</evidence>
<dbReference type="InterPro" id="IPR017438">
    <property type="entry name" value="ATP-NAD_kinase_N"/>
</dbReference>
<keyword evidence="8" id="KW-1208">Phospholipid metabolism</keyword>
<dbReference type="GO" id="GO:0005524">
    <property type="term" value="F:ATP binding"/>
    <property type="evidence" value="ECO:0007669"/>
    <property type="project" value="UniProtKB-KW"/>
</dbReference>
<evidence type="ECO:0000256" key="8">
    <source>
        <dbReference type="ARBA" id="ARBA00023264"/>
    </source>
</evidence>
<dbReference type="RefSeq" id="WP_184172798.1">
    <property type="nucleotide sequence ID" value="NZ_BAABAG010000019.1"/>
</dbReference>
<keyword evidence="5 12" id="KW-0418">Kinase</keyword>
<protein>
    <submittedName>
        <fullName evidence="12">Diacylglycerol kinase family enzyme</fullName>
    </submittedName>
</protein>
<organism evidence="12 13">
    <name type="scientific">Micrococcus endophyticus</name>
    <dbReference type="NCBI Taxonomy" id="455343"/>
    <lineage>
        <taxon>Bacteria</taxon>
        <taxon>Bacillati</taxon>
        <taxon>Actinomycetota</taxon>
        <taxon>Actinomycetes</taxon>
        <taxon>Micrococcales</taxon>
        <taxon>Micrococcaceae</taxon>
        <taxon>Micrococcus</taxon>
    </lineage>
</organism>
<dbReference type="SMART" id="SM00046">
    <property type="entry name" value="DAGKc"/>
    <property type="match status" value="1"/>
</dbReference>
<keyword evidence="3" id="KW-0808">Transferase</keyword>
<keyword evidence="7" id="KW-0444">Lipid biosynthesis</keyword>
<gene>
    <name evidence="12" type="ORF">HDA33_001872</name>
</gene>
<dbReference type="Pfam" id="PF00781">
    <property type="entry name" value="DAGK_cat"/>
    <property type="match status" value="1"/>
</dbReference>
<evidence type="ECO:0000256" key="7">
    <source>
        <dbReference type="ARBA" id="ARBA00023209"/>
    </source>
</evidence>
<dbReference type="Gene3D" id="2.60.200.40">
    <property type="match status" value="1"/>
</dbReference>
<evidence type="ECO:0000256" key="4">
    <source>
        <dbReference type="ARBA" id="ARBA00022741"/>
    </source>
</evidence>
<evidence type="ECO:0000256" key="5">
    <source>
        <dbReference type="ARBA" id="ARBA00022777"/>
    </source>
</evidence>
<evidence type="ECO:0000256" key="2">
    <source>
        <dbReference type="ARBA" id="ARBA00005983"/>
    </source>
</evidence>
<dbReference type="Pfam" id="PF19279">
    <property type="entry name" value="YegS_C"/>
    <property type="match status" value="1"/>
</dbReference>
<dbReference type="InterPro" id="IPR045540">
    <property type="entry name" value="YegS/DAGK_C"/>
</dbReference>
<dbReference type="InterPro" id="IPR050187">
    <property type="entry name" value="Lipid_Phosphate_FormReg"/>
</dbReference>
<keyword evidence="10" id="KW-0472">Membrane</keyword>
<keyword evidence="7" id="KW-0594">Phospholipid biosynthesis</keyword>
<proteinExistence type="inferred from homology"/>
<keyword evidence="10" id="KW-0812">Transmembrane</keyword>
<keyword evidence="4" id="KW-0547">Nucleotide-binding</keyword>
<feature type="region of interest" description="Disordered" evidence="9">
    <location>
        <begin position="373"/>
        <end position="392"/>
    </location>
</feature>
<sequence length="392" mass="42365">MTAEWWMAMAALVLGAVLAVAVIVLAVRHRGLAKRHERTRGQLDAVEHRLDAAQRRLGELPGVDRPRQEIALVLNPVKTRADEVRRALEAMADREGLGSVLVLETEEDDPGTQMAKDALEAGVRLVIAAGGDGTVRTVAEQLTGTDVALGVVPLGTGNLLARNLDLPINDIEECLRIALTGRQRRIDTVDVRFTHEEGEVTRQTFTVIGGAGYDADIMGDTKDELKDVAGWLAYSEAGMRHLRGKRHEVSISLDGGASRRFKVRTVMVANCGMLTGGVELLPEAKLDDGLLDVLVLSPRHALDWARIAAKTVTRHGAKIPVMHTEQAQRVKVEFADPMPSQLDGDATGDIVALDARVQPDSLVVMLVDEKEASVHDDGRSEAAPVPEPAPHI</sequence>
<dbReference type="SUPFAM" id="SSF111331">
    <property type="entry name" value="NAD kinase/diacylglycerol kinase-like"/>
    <property type="match status" value="1"/>
</dbReference>
<dbReference type="PANTHER" id="PTHR12358:SF54">
    <property type="entry name" value="SPHINGOSINE KINASE RELATED PROTEIN"/>
    <property type="match status" value="1"/>
</dbReference>
<accession>A0A7W9JKB4</accession>
<evidence type="ECO:0000313" key="12">
    <source>
        <dbReference type="EMBL" id="MBB5849308.1"/>
    </source>
</evidence>
<evidence type="ECO:0000256" key="3">
    <source>
        <dbReference type="ARBA" id="ARBA00022679"/>
    </source>
</evidence>
<dbReference type="AlphaFoldDB" id="A0A7W9JKB4"/>
<feature type="domain" description="DAGKc" evidence="11">
    <location>
        <begin position="65"/>
        <end position="195"/>
    </location>
</feature>
<dbReference type="InterPro" id="IPR016064">
    <property type="entry name" value="NAD/diacylglycerol_kinase_sf"/>
</dbReference>